<name>A0A399SUG7_9BACT</name>
<dbReference type="OrthoDB" id="1122830at2"/>
<dbReference type="EMBL" id="QWGR01000007">
    <property type="protein sequence ID" value="RIJ47620.1"/>
    <property type="molecule type" value="Genomic_DNA"/>
</dbReference>
<accession>A0A399SUG7</accession>
<sequence>MDSIIIHPRDKKEFLFFVELAQRLGLEINTTSDVIDAQLLADMEANKKTGYVAKEKVLSTIQNILNEQKTDYKNED</sequence>
<dbReference type="Proteomes" id="UP000265926">
    <property type="component" value="Unassembled WGS sequence"/>
</dbReference>
<evidence type="ECO:0000313" key="1">
    <source>
        <dbReference type="EMBL" id="RIJ47620.1"/>
    </source>
</evidence>
<gene>
    <name evidence="1" type="ORF">D1614_13630</name>
</gene>
<reference evidence="1 2" key="1">
    <citation type="submission" date="2018-08" db="EMBL/GenBank/DDBJ databases">
        <title>Pallidiluteibacterium maritimus gen. nov., sp. nov., isolated from coastal sediment.</title>
        <authorList>
            <person name="Zhou L.Y."/>
        </authorList>
    </citation>
    <scope>NUCLEOTIDE SEQUENCE [LARGE SCALE GENOMIC DNA]</scope>
    <source>
        <strain evidence="1 2">XSD2</strain>
    </source>
</reference>
<comment type="caution">
    <text evidence="1">The sequence shown here is derived from an EMBL/GenBank/DDBJ whole genome shotgun (WGS) entry which is preliminary data.</text>
</comment>
<organism evidence="1 2">
    <name type="scientific">Maribellus luteus</name>
    <dbReference type="NCBI Taxonomy" id="2305463"/>
    <lineage>
        <taxon>Bacteria</taxon>
        <taxon>Pseudomonadati</taxon>
        <taxon>Bacteroidota</taxon>
        <taxon>Bacteroidia</taxon>
        <taxon>Marinilabiliales</taxon>
        <taxon>Prolixibacteraceae</taxon>
        <taxon>Maribellus</taxon>
    </lineage>
</organism>
<evidence type="ECO:0000313" key="2">
    <source>
        <dbReference type="Proteomes" id="UP000265926"/>
    </source>
</evidence>
<dbReference type="RefSeq" id="WP_119438506.1">
    <property type="nucleotide sequence ID" value="NZ_QWGR01000007.1"/>
</dbReference>
<dbReference type="AlphaFoldDB" id="A0A399SUG7"/>
<proteinExistence type="predicted"/>
<protein>
    <submittedName>
        <fullName evidence="1">Uncharacterized protein</fullName>
    </submittedName>
</protein>
<keyword evidence="2" id="KW-1185">Reference proteome</keyword>